<organism evidence="1 2">
    <name type="scientific">Romanomermis culicivorax</name>
    <name type="common">Nematode worm</name>
    <dbReference type="NCBI Taxonomy" id="13658"/>
    <lineage>
        <taxon>Eukaryota</taxon>
        <taxon>Metazoa</taxon>
        <taxon>Ecdysozoa</taxon>
        <taxon>Nematoda</taxon>
        <taxon>Enoplea</taxon>
        <taxon>Dorylaimia</taxon>
        <taxon>Mermithida</taxon>
        <taxon>Mermithoidea</taxon>
        <taxon>Mermithidae</taxon>
        <taxon>Romanomermis</taxon>
    </lineage>
</organism>
<sequence length="359" mass="41074">MEQEKPIVVIIADPPIASTPADGSIGVEEEEKLMEIVESERETQPDLEKLTEQYGKAAIELAKQLEDINPEEEGMSEEPYLEVVSEIGSDDEETGGNILPTPRVYAKAGEQNVENITNLEKFTKAMQKKRQAKEKRIVREENEAELDKVKSGKFQQPTKNPNDKIKYRRGLGKRGQVLNKALKEGKYIIDFQYGRVSVSNLCVQKYLAHIDPTLAHIDPTLDEEVALMTTELINWLYDEAGIEIETIRYYQLKFHVLQANLPKKLWSIFELQLAQWSTTRSPEKAYEAAIISETLFDDGQIPSRLPILTNPMVLDYVPLQEEVKDEDLPKLETNDEQEQVMRITEMKYLSKGTMPEKIF</sequence>
<dbReference type="Proteomes" id="UP000887565">
    <property type="component" value="Unplaced"/>
</dbReference>
<dbReference type="WBParaSite" id="nRc.2.0.1.t22046-RA">
    <property type="protein sequence ID" value="nRc.2.0.1.t22046-RA"/>
    <property type="gene ID" value="nRc.2.0.1.g22046"/>
</dbReference>
<evidence type="ECO:0000313" key="1">
    <source>
        <dbReference type="Proteomes" id="UP000887565"/>
    </source>
</evidence>
<keyword evidence="1" id="KW-1185">Reference proteome</keyword>
<proteinExistence type="predicted"/>
<evidence type="ECO:0000313" key="2">
    <source>
        <dbReference type="WBParaSite" id="nRc.2.0.1.t22046-RA"/>
    </source>
</evidence>
<accession>A0A915J6H5</accession>
<name>A0A915J6H5_ROMCU</name>
<dbReference type="AlphaFoldDB" id="A0A915J6H5"/>
<reference evidence="2" key="1">
    <citation type="submission" date="2022-11" db="UniProtKB">
        <authorList>
            <consortium name="WormBaseParasite"/>
        </authorList>
    </citation>
    <scope>IDENTIFICATION</scope>
</reference>
<protein>
    <submittedName>
        <fullName evidence="2">Uncharacterized protein</fullName>
    </submittedName>
</protein>